<organism evidence="1 2">
    <name type="scientific">Prorocentrum cordatum</name>
    <dbReference type="NCBI Taxonomy" id="2364126"/>
    <lineage>
        <taxon>Eukaryota</taxon>
        <taxon>Sar</taxon>
        <taxon>Alveolata</taxon>
        <taxon>Dinophyceae</taxon>
        <taxon>Prorocentrales</taxon>
        <taxon>Prorocentraceae</taxon>
        <taxon>Prorocentrum</taxon>
    </lineage>
</organism>
<evidence type="ECO:0000313" key="2">
    <source>
        <dbReference type="Proteomes" id="UP001189429"/>
    </source>
</evidence>
<sequence length="483" mass="55191">MLCPHVLFGNMYKDYPHAFRKYICPEPEALEHFWNDVRDPSHYKTHPVRLRPGHARICVPITIHGDGAPITGVGKAWGRLLDAWPWQSLVALGSTDATQHVIAMLREAVQSSSNAGRALTYVFRKLRWSLQALWGGVWPETDEEGKAMPSGSPQGELAGGRYACVRGLLGDLDYFFQVLNMPNYNSAGNPCGWCPCNASTMPWFDFRAGAEWVSRVYAVEEWRTSGAPHARPLLSAPGISIHSLMPDWMHIKHLGLDKRLYGSALHCLVHCTMSGTPDTNLITLRTEIWDVYKVSKTNSKFSRIKMTTFTIRLKGNLRGKAAEVKHLGPILLEAWTKYMNPQVSLHAKIRLLLRLSVDLDREIDSLDPKRMCMPEAIRQDLLRRCHGFLVLWSEVQDFFANDEEQPDFELFHITIKAHFLLHCCLLPWNPRRVWCYRGEDLMQRRRKLAFACSKRCKPWQVGTKAIRKYTTALQLAFQSLHAC</sequence>
<proteinExistence type="predicted"/>
<dbReference type="EMBL" id="CAUYUJ010003958">
    <property type="protein sequence ID" value="CAK0807567.1"/>
    <property type="molecule type" value="Genomic_DNA"/>
</dbReference>
<protein>
    <submittedName>
        <fullName evidence="1">Uncharacterized protein</fullName>
    </submittedName>
</protein>
<gene>
    <name evidence="1" type="ORF">PCOR1329_LOCUS13414</name>
</gene>
<reference evidence="1" key="1">
    <citation type="submission" date="2023-10" db="EMBL/GenBank/DDBJ databases">
        <authorList>
            <person name="Chen Y."/>
            <person name="Shah S."/>
            <person name="Dougan E. K."/>
            <person name="Thang M."/>
            <person name="Chan C."/>
        </authorList>
    </citation>
    <scope>NUCLEOTIDE SEQUENCE [LARGE SCALE GENOMIC DNA]</scope>
</reference>
<dbReference type="Proteomes" id="UP001189429">
    <property type="component" value="Unassembled WGS sequence"/>
</dbReference>
<evidence type="ECO:0000313" key="1">
    <source>
        <dbReference type="EMBL" id="CAK0807567.1"/>
    </source>
</evidence>
<accession>A0ABN9QN48</accession>
<comment type="caution">
    <text evidence="1">The sequence shown here is derived from an EMBL/GenBank/DDBJ whole genome shotgun (WGS) entry which is preliminary data.</text>
</comment>
<name>A0ABN9QN48_9DINO</name>
<keyword evidence="2" id="KW-1185">Reference proteome</keyword>